<dbReference type="SUPFAM" id="SSF52540">
    <property type="entry name" value="P-loop containing nucleoside triphosphate hydrolases"/>
    <property type="match status" value="1"/>
</dbReference>
<keyword evidence="2" id="KW-0547">Nucleotide-binding</keyword>
<dbReference type="PANTHER" id="PTHR11669">
    <property type="entry name" value="REPLICATION FACTOR C / DNA POLYMERASE III GAMMA-TAU SUBUNIT"/>
    <property type="match status" value="1"/>
</dbReference>
<dbReference type="InterPro" id="IPR003959">
    <property type="entry name" value="ATPase_AAA_core"/>
</dbReference>
<keyword evidence="1" id="KW-0235">DNA replication</keyword>
<dbReference type="EMBL" id="OR769223">
    <property type="protein sequence ID" value="WQJ53261.1"/>
    <property type="molecule type" value="Genomic_DNA"/>
</dbReference>
<evidence type="ECO:0000313" key="6">
    <source>
        <dbReference type="Proteomes" id="UP001358193"/>
    </source>
</evidence>
<dbReference type="Pfam" id="PF00004">
    <property type="entry name" value="AAA"/>
    <property type="match status" value="1"/>
</dbReference>
<dbReference type="InterPro" id="IPR050238">
    <property type="entry name" value="DNA_Rep/Repair_Clamp_Loader"/>
</dbReference>
<evidence type="ECO:0000259" key="4">
    <source>
        <dbReference type="Pfam" id="PF00004"/>
    </source>
</evidence>
<keyword evidence="3" id="KW-0067">ATP-binding</keyword>
<protein>
    <submittedName>
        <fullName evidence="5">Clamp loader of DNA polymerase</fullName>
    </submittedName>
</protein>
<proteinExistence type="predicted"/>
<organism evidence="5 6">
    <name type="scientific">phage Lak_Megaphage_Sonny</name>
    <dbReference type="NCBI Taxonomy" id="3109229"/>
    <lineage>
        <taxon>Viruses</taxon>
        <taxon>Duplodnaviria</taxon>
        <taxon>Heunggongvirae</taxon>
        <taxon>Uroviricota</taxon>
        <taxon>Caudoviricetes</taxon>
        <taxon>Caudoviricetes code 15 clade</taxon>
    </lineage>
</organism>
<dbReference type="Gene3D" id="1.10.8.60">
    <property type="match status" value="1"/>
</dbReference>
<sequence length="322" mass="36823">MAENIENTVNDLFTERFRPQTLEQAVIVPRIREELSKGLIDNQLYYGKPGCGKTTLSRIMAKSGADPLFINASLERGIDTIRDKVIEYASVNSLFDGEELLKVVVLEECDNLTNDAWSSLRATIEQFCSTVRFIANCNYIDKVPDPIKSRFNCIPLEPINKEEETYLFNEYCKRASLIMNACQIQNTPELIQQFVSAYFPDMRTIIKKIQQMYTRKITELTPDAVGMTFDCPEIFNMIINDINPVENYKMLAGKWGNRADDAILTIGKQFPDYMISVCPDKIHKLPSVIMAIAEYQSQLPHAIDKFVVLAALMYRLQMIMHS</sequence>
<name>A0ABZ0Z3K2_9CAUD</name>
<dbReference type="Proteomes" id="UP001358193">
    <property type="component" value="Segment"/>
</dbReference>
<evidence type="ECO:0000256" key="2">
    <source>
        <dbReference type="ARBA" id="ARBA00022741"/>
    </source>
</evidence>
<dbReference type="CDD" id="cd00009">
    <property type="entry name" value="AAA"/>
    <property type="match status" value="1"/>
</dbReference>
<feature type="domain" description="ATPase AAA-type core" evidence="4">
    <location>
        <begin position="44"/>
        <end position="152"/>
    </location>
</feature>
<keyword evidence="6" id="KW-1185">Reference proteome</keyword>
<evidence type="ECO:0000256" key="3">
    <source>
        <dbReference type="ARBA" id="ARBA00022840"/>
    </source>
</evidence>
<dbReference type="PANTHER" id="PTHR11669:SF20">
    <property type="entry name" value="REPLICATION FACTOR C SUBUNIT 4"/>
    <property type="match status" value="1"/>
</dbReference>
<evidence type="ECO:0000313" key="5">
    <source>
        <dbReference type="EMBL" id="WQJ53261.1"/>
    </source>
</evidence>
<dbReference type="Gene3D" id="3.40.50.300">
    <property type="entry name" value="P-loop containing nucleotide triphosphate hydrolases"/>
    <property type="match status" value="1"/>
</dbReference>
<evidence type="ECO:0000256" key="1">
    <source>
        <dbReference type="ARBA" id="ARBA00022705"/>
    </source>
</evidence>
<accession>A0ABZ0Z3K2</accession>
<reference evidence="5 6" key="1">
    <citation type="submission" date="2023-11" db="EMBL/GenBank/DDBJ databases">
        <authorList>
            <person name="Cook R."/>
            <person name="Crisci M."/>
            <person name="Pye H."/>
            <person name="Adriaenssens E."/>
            <person name="Santini J."/>
        </authorList>
    </citation>
    <scope>NUCLEOTIDE SEQUENCE [LARGE SCALE GENOMIC DNA]</scope>
    <source>
        <strain evidence="5">Lak_Megaphage_Sonny</strain>
    </source>
</reference>
<dbReference type="InterPro" id="IPR027417">
    <property type="entry name" value="P-loop_NTPase"/>
</dbReference>